<dbReference type="Gene3D" id="1.20.120.450">
    <property type="entry name" value="dinb family like domain"/>
    <property type="match status" value="1"/>
</dbReference>
<dbReference type="PANTHER" id="PTHR43046:SF2">
    <property type="entry name" value="8-OXO-DGTP DIPHOSPHATASE-RELATED"/>
    <property type="match status" value="1"/>
</dbReference>
<dbReference type="PROSITE" id="PS51462">
    <property type="entry name" value="NUDIX"/>
    <property type="match status" value="1"/>
</dbReference>
<dbReference type="CDD" id="cd02883">
    <property type="entry name" value="NUDIX_Hydrolase"/>
    <property type="match status" value="1"/>
</dbReference>
<reference evidence="4 5" key="1">
    <citation type="submission" date="2021-04" db="EMBL/GenBank/DDBJ databases">
        <title>Paenibacillus sp. DLE-14 whole genome sequence.</title>
        <authorList>
            <person name="Ham Y.J."/>
        </authorList>
    </citation>
    <scope>NUCLEOTIDE SEQUENCE [LARGE SCALE GENOMIC DNA]</scope>
    <source>
        <strain evidence="4 5">DLE-14</strain>
    </source>
</reference>
<sequence length="304" mass="35147">MDDIRFPIGPFQAAPIATHEERAALIKEIPNIAKALRKLVRSLGSEQLDIPYREDGWSARQIVHHLADNDMNAYLRFKRALTEEEPLGATYREDLWAELHDYREVPIEDALDLLELLHRRFMTLLQGLKPEQFSRKLRTLALGSITLDTALQRFVWHNRHHAAQIESLWFRLSWSGSAAICFNASGELLMVMQGKPHEEKRWSVPSGGRETNESYEDCCIREVFEETGYRIQLGAQLLLKHDRIAYFRGEIVGGDRCIQDPDGLIYDIAWKSADEIRELALSFEEDRELLIRFIEERSDAGNET</sequence>
<dbReference type="SUPFAM" id="SSF109854">
    <property type="entry name" value="DinB/YfiT-like putative metalloenzymes"/>
    <property type="match status" value="1"/>
</dbReference>
<dbReference type="InterPro" id="IPR015797">
    <property type="entry name" value="NUDIX_hydrolase-like_dom_sf"/>
</dbReference>
<evidence type="ECO:0000313" key="5">
    <source>
        <dbReference type="Proteomes" id="UP000673394"/>
    </source>
</evidence>
<dbReference type="Gene3D" id="3.90.79.10">
    <property type="entry name" value="Nucleoside Triphosphate Pyrophosphohydrolase"/>
    <property type="match status" value="1"/>
</dbReference>
<comment type="cofactor">
    <cofactor evidence="1">
        <name>Mg(2+)</name>
        <dbReference type="ChEBI" id="CHEBI:18420"/>
    </cofactor>
</comment>
<dbReference type="Pfam" id="PF00293">
    <property type="entry name" value="NUDIX"/>
    <property type="match status" value="1"/>
</dbReference>
<keyword evidence="2 4" id="KW-0378">Hydrolase</keyword>
<dbReference type="RefSeq" id="WP_210655789.1">
    <property type="nucleotide sequence ID" value="NZ_JAGKSP010000001.1"/>
</dbReference>
<dbReference type="InterPro" id="IPR000086">
    <property type="entry name" value="NUDIX_hydrolase_dom"/>
</dbReference>
<dbReference type="Pfam" id="PF12867">
    <property type="entry name" value="DinB_2"/>
    <property type="match status" value="1"/>
</dbReference>
<evidence type="ECO:0000256" key="1">
    <source>
        <dbReference type="ARBA" id="ARBA00001946"/>
    </source>
</evidence>
<organism evidence="4 5">
    <name type="scientific">Paenibacillus lignilyticus</name>
    <dbReference type="NCBI Taxonomy" id="1172615"/>
    <lineage>
        <taxon>Bacteria</taxon>
        <taxon>Bacillati</taxon>
        <taxon>Bacillota</taxon>
        <taxon>Bacilli</taxon>
        <taxon>Bacillales</taxon>
        <taxon>Paenibacillaceae</taxon>
        <taxon>Paenibacillus</taxon>
    </lineage>
</organism>
<feature type="domain" description="Nudix hydrolase" evidence="3">
    <location>
        <begin position="172"/>
        <end position="293"/>
    </location>
</feature>
<name>A0ABS5C7N9_9BACL</name>
<evidence type="ECO:0000313" key="4">
    <source>
        <dbReference type="EMBL" id="MBP3961987.1"/>
    </source>
</evidence>
<dbReference type="PROSITE" id="PS00893">
    <property type="entry name" value="NUDIX_BOX"/>
    <property type="match status" value="1"/>
</dbReference>
<dbReference type="InterPro" id="IPR034660">
    <property type="entry name" value="DinB/YfiT-like"/>
</dbReference>
<evidence type="ECO:0000259" key="3">
    <source>
        <dbReference type="PROSITE" id="PS51462"/>
    </source>
</evidence>
<keyword evidence="5" id="KW-1185">Reference proteome</keyword>
<dbReference type="PANTHER" id="PTHR43046">
    <property type="entry name" value="GDP-MANNOSE MANNOSYL HYDROLASE"/>
    <property type="match status" value="1"/>
</dbReference>
<gene>
    <name evidence="4" type="ORF">I8J30_04630</name>
</gene>
<dbReference type="SUPFAM" id="SSF55811">
    <property type="entry name" value="Nudix"/>
    <property type="match status" value="1"/>
</dbReference>
<dbReference type="NCBIfam" id="NF009807">
    <property type="entry name" value="PRK13291.1"/>
    <property type="match status" value="1"/>
</dbReference>
<dbReference type="InterPro" id="IPR020084">
    <property type="entry name" value="NUDIX_hydrolase_CS"/>
</dbReference>
<protein>
    <submittedName>
        <fullName evidence="4">Metal-dependent hydrolase</fullName>
    </submittedName>
</protein>
<proteinExistence type="predicted"/>
<dbReference type="Proteomes" id="UP000673394">
    <property type="component" value="Unassembled WGS sequence"/>
</dbReference>
<dbReference type="GO" id="GO:0016787">
    <property type="term" value="F:hydrolase activity"/>
    <property type="evidence" value="ECO:0007669"/>
    <property type="project" value="UniProtKB-KW"/>
</dbReference>
<accession>A0ABS5C7N9</accession>
<dbReference type="InterPro" id="IPR024775">
    <property type="entry name" value="DinB-like"/>
</dbReference>
<dbReference type="EMBL" id="JAGKSP010000001">
    <property type="protein sequence ID" value="MBP3961987.1"/>
    <property type="molecule type" value="Genomic_DNA"/>
</dbReference>
<evidence type="ECO:0000256" key="2">
    <source>
        <dbReference type="ARBA" id="ARBA00022801"/>
    </source>
</evidence>
<comment type="caution">
    <text evidence="4">The sequence shown here is derived from an EMBL/GenBank/DDBJ whole genome shotgun (WGS) entry which is preliminary data.</text>
</comment>